<reference evidence="4 5" key="1">
    <citation type="submission" date="2016-12" db="EMBL/GenBank/DDBJ databases">
        <authorList>
            <person name="Song W.-J."/>
            <person name="Kurnit D.M."/>
        </authorList>
    </citation>
    <scope>NUCLEOTIDE SEQUENCE [LARGE SCALE GENOMIC DNA]</scope>
    <source>
        <strain evidence="4 5">DSM 14810</strain>
    </source>
</reference>
<dbReference type="Pfam" id="PF17479">
    <property type="entry name" value="DUF3048_C"/>
    <property type="match status" value="1"/>
</dbReference>
<accession>A0A1M7RVF0</accession>
<dbReference type="InterPro" id="IPR021416">
    <property type="entry name" value="DUF3048_N"/>
</dbReference>
<feature type="domain" description="DUF3048" evidence="3">
    <location>
        <begin position="258"/>
        <end position="368"/>
    </location>
</feature>
<sequence length="382" mass="42803">MFNKTHGKKALAALLSMTMILSVAACGKTDGNTNDGAQSEVSYEKLEANDAATESTTAEAVSADEAYVLPDDMYYSELTGEPISKDIQDQRPIAAMVDNEITALPHYGTAQADVVYELMNSTKNDRITRLMCVVKDWNNVEQLGSIRSTRPTNILLASEWNAILCHDGGPYHNDAYFAKDWAKDHLSGVFSRVNNGKKREFTEYILSGDMNSQIEKYNISATYNEFANEGSHFNFVPYGTEINLDEKYDRSYTANKVSLPFKHNGSTLTYNAETGMYEYSEYGEPHEDEDSGEVLAFKNVILQKCTFTQLDENGYLIYNCIGSGENAWYLTNGVAKDITWVKSSETAVTKFYDENGEELQINTGKTYIALIPDDTWDKVIFE</sequence>
<protein>
    <recommendedName>
        <fullName evidence="6">DUF3048 domain-containing protein</fullName>
    </recommendedName>
</protein>
<dbReference type="InterPro" id="IPR035328">
    <property type="entry name" value="DUF3048_C"/>
</dbReference>
<evidence type="ECO:0008006" key="6">
    <source>
        <dbReference type="Google" id="ProtNLM"/>
    </source>
</evidence>
<dbReference type="Proteomes" id="UP000184097">
    <property type="component" value="Unassembled WGS sequence"/>
</dbReference>
<name>A0A1M7RVF0_9FIRM</name>
<evidence type="ECO:0000259" key="3">
    <source>
        <dbReference type="Pfam" id="PF17479"/>
    </source>
</evidence>
<dbReference type="Pfam" id="PF11258">
    <property type="entry name" value="DUF3048"/>
    <property type="match status" value="1"/>
</dbReference>
<dbReference type="InterPro" id="IPR023158">
    <property type="entry name" value="YerB-like_sf"/>
</dbReference>
<feature type="signal peptide" evidence="1">
    <location>
        <begin position="1"/>
        <end position="25"/>
    </location>
</feature>
<proteinExistence type="predicted"/>
<gene>
    <name evidence="4" type="ORF">SAMN02745247_00478</name>
</gene>
<dbReference type="AlphaFoldDB" id="A0A1M7RVF0"/>
<evidence type="ECO:0000259" key="2">
    <source>
        <dbReference type="Pfam" id="PF11258"/>
    </source>
</evidence>
<dbReference type="SUPFAM" id="SSF159774">
    <property type="entry name" value="YerB-like"/>
    <property type="match status" value="1"/>
</dbReference>
<evidence type="ECO:0000256" key="1">
    <source>
        <dbReference type="SAM" id="SignalP"/>
    </source>
</evidence>
<feature type="domain" description="DUF3048" evidence="2">
    <location>
        <begin position="78"/>
        <end position="217"/>
    </location>
</feature>
<dbReference type="PROSITE" id="PS51257">
    <property type="entry name" value="PROKAR_LIPOPROTEIN"/>
    <property type="match status" value="1"/>
</dbReference>
<keyword evidence="1" id="KW-0732">Signal</keyword>
<feature type="chain" id="PRO_5038763836" description="DUF3048 domain-containing protein" evidence="1">
    <location>
        <begin position="26"/>
        <end position="382"/>
    </location>
</feature>
<organism evidence="4 5">
    <name type="scientific">Butyrivibrio hungatei DSM 14810</name>
    <dbReference type="NCBI Taxonomy" id="1121132"/>
    <lineage>
        <taxon>Bacteria</taxon>
        <taxon>Bacillati</taxon>
        <taxon>Bacillota</taxon>
        <taxon>Clostridia</taxon>
        <taxon>Lachnospirales</taxon>
        <taxon>Lachnospiraceae</taxon>
        <taxon>Butyrivibrio</taxon>
    </lineage>
</organism>
<dbReference type="Gene3D" id="3.50.90.10">
    <property type="entry name" value="YerB-like"/>
    <property type="match status" value="1"/>
</dbReference>
<evidence type="ECO:0000313" key="4">
    <source>
        <dbReference type="EMBL" id="SHN50327.1"/>
    </source>
</evidence>
<dbReference type="EMBL" id="FRDH01000003">
    <property type="protein sequence ID" value="SHN50327.1"/>
    <property type="molecule type" value="Genomic_DNA"/>
</dbReference>
<dbReference type="RefSeq" id="WP_072700661.1">
    <property type="nucleotide sequence ID" value="NZ_FRDH01000003.1"/>
</dbReference>
<evidence type="ECO:0000313" key="5">
    <source>
        <dbReference type="Proteomes" id="UP000184097"/>
    </source>
</evidence>